<proteinExistence type="predicted"/>
<reference evidence="1" key="1">
    <citation type="submission" date="2021-01" db="EMBL/GenBank/DDBJ databases">
        <authorList>
            <person name="Corre E."/>
            <person name="Pelletier E."/>
            <person name="Niang G."/>
            <person name="Scheremetjew M."/>
            <person name="Finn R."/>
            <person name="Kale V."/>
            <person name="Holt S."/>
            <person name="Cochrane G."/>
            <person name="Meng A."/>
            <person name="Brown T."/>
            <person name="Cohen L."/>
        </authorList>
    </citation>
    <scope>NUCLEOTIDE SEQUENCE</scope>
    <source>
        <strain evidence="1">UTEX LB 985</strain>
    </source>
</reference>
<organism evidence="1">
    <name type="scientific">Haptolina brevifila</name>
    <dbReference type="NCBI Taxonomy" id="156173"/>
    <lineage>
        <taxon>Eukaryota</taxon>
        <taxon>Haptista</taxon>
        <taxon>Haptophyta</taxon>
        <taxon>Prymnesiophyceae</taxon>
        <taxon>Prymnesiales</taxon>
        <taxon>Prymnesiaceae</taxon>
        <taxon>Haptolina</taxon>
    </lineage>
</organism>
<dbReference type="AlphaFoldDB" id="A0A7S2GFW3"/>
<sequence length="162" mass="17302">MPKPLLGLAADLKQGPSKGTSAALPPNAEKLLNTADEELAAKLTSYLGVTGIDAMLLPFGQRLAVGFFSAEVTAFIWDLCLLAGWQRLQPAFAAALICMRSGLLTCSDVAAIKGFIATQGTSLTIDQMQRTLELYFMPDIRKDVNAPPPQEAYELTPGGSWS</sequence>
<gene>
    <name evidence="1" type="ORF">CBRE1094_LOCUS16082</name>
</gene>
<evidence type="ECO:0008006" key="2">
    <source>
        <dbReference type="Google" id="ProtNLM"/>
    </source>
</evidence>
<name>A0A7S2GFW3_9EUKA</name>
<dbReference type="EMBL" id="HBGU01029521">
    <property type="protein sequence ID" value="CAD9450970.1"/>
    <property type="molecule type" value="Transcribed_RNA"/>
</dbReference>
<evidence type="ECO:0000313" key="1">
    <source>
        <dbReference type="EMBL" id="CAD9450970.1"/>
    </source>
</evidence>
<accession>A0A7S2GFW3</accession>
<protein>
    <recommendedName>
        <fullName evidence="2">Rab-GAP TBC domain-containing protein</fullName>
    </recommendedName>
</protein>